<comment type="caution">
    <text evidence="2">The sequence shown here is derived from an EMBL/GenBank/DDBJ whole genome shotgun (WGS) entry which is preliminary data.</text>
</comment>
<dbReference type="SUPFAM" id="SSF51430">
    <property type="entry name" value="NAD(P)-linked oxidoreductase"/>
    <property type="match status" value="1"/>
</dbReference>
<proteinExistence type="predicted"/>
<dbReference type="InterPro" id="IPR050523">
    <property type="entry name" value="AKR_Detox_Biosynth"/>
</dbReference>
<keyword evidence="3" id="KW-1185">Reference proteome</keyword>
<dbReference type="PANTHER" id="PTHR43364">
    <property type="entry name" value="NADH-SPECIFIC METHYLGLYOXAL REDUCTASE-RELATED"/>
    <property type="match status" value="1"/>
</dbReference>
<dbReference type="EMBL" id="PVTM01000003">
    <property type="protein sequence ID" value="PRY72567.1"/>
    <property type="molecule type" value="Genomic_DNA"/>
</dbReference>
<evidence type="ECO:0000313" key="3">
    <source>
        <dbReference type="Proteomes" id="UP000239896"/>
    </source>
</evidence>
<dbReference type="InterPro" id="IPR023210">
    <property type="entry name" value="NADP_OxRdtase_dom"/>
</dbReference>
<dbReference type="GO" id="GO:0005829">
    <property type="term" value="C:cytosol"/>
    <property type="evidence" value="ECO:0007669"/>
    <property type="project" value="TreeGrafter"/>
</dbReference>
<evidence type="ECO:0000313" key="2">
    <source>
        <dbReference type="EMBL" id="PRY72567.1"/>
    </source>
</evidence>
<feature type="domain" description="NADP-dependent oxidoreductase" evidence="1">
    <location>
        <begin position="10"/>
        <end position="276"/>
    </location>
</feature>
<dbReference type="AlphaFoldDB" id="A0A2T0VQ11"/>
<accession>A0A2T0VQ11</accession>
<reference evidence="2 3" key="1">
    <citation type="submission" date="2018-03" db="EMBL/GenBank/DDBJ databases">
        <title>Comparative analysis of microorganisms from saline springs in Andes Mountain Range, Colombia.</title>
        <authorList>
            <person name="Rubin E."/>
        </authorList>
    </citation>
    <scope>NUCLEOTIDE SEQUENCE [LARGE SCALE GENOMIC DNA]</scope>
    <source>
        <strain evidence="2 3">USBA 854</strain>
    </source>
</reference>
<sequence>MTPGHPSPSLMLGMMRLHERPELQAPERLADWLEARLDQGLDWFDHADIYGGNGHNERLFGEALRRRPGLAARVRVVTKAGILMAPGDTKHYDSSPVWLAGAIDRALGRLAVERLDLFLIHRPDPLMEAEATARVLDDAVRAGKVAALGVSNFLPEQWRRLQAALSHPLTHHQLQLSLTQPAPLFDGQFDALRRDGLSPLTWSPLDGGTLFQGAAGQALARLAAHHGVSPAGVALAWLRRLPGSPVPVIGTLDPARITTLRDEARLTLSRQEWYTLLEAARGHEVA</sequence>
<dbReference type="RefSeq" id="WP_219904800.1">
    <property type="nucleotide sequence ID" value="NZ_PVTM01000003.1"/>
</dbReference>
<protein>
    <submittedName>
        <fullName evidence="2">Putative oxidoreductase</fullName>
    </submittedName>
</protein>
<dbReference type="InterPro" id="IPR036812">
    <property type="entry name" value="NAD(P)_OxRdtase_dom_sf"/>
</dbReference>
<dbReference type="PANTHER" id="PTHR43364:SF1">
    <property type="entry name" value="OXIDOREDUCTASE YDHF"/>
    <property type="match status" value="1"/>
</dbReference>
<gene>
    <name evidence="2" type="ORF">BCL64_10346</name>
</gene>
<dbReference type="Gene3D" id="3.20.20.100">
    <property type="entry name" value="NADP-dependent oxidoreductase domain"/>
    <property type="match status" value="1"/>
</dbReference>
<dbReference type="GO" id="GO:0016491">
    <property type="term" value="F:oxidoreductase activity"/>
    <property type="evidence" value="ECO:0007669"/>
    <property type="project" value="InterPro"/>
</dbReference>
<evidence type="ECO:0000259" key="1">
    <source>
        <dbReference type="Pfam" id="PF00248"/>
    </source>
</evidence>
<name>A0A2T0VQ11_9GAMM</name>
<organism evidence="2 3">
    <name type="scientific">Halomonas ventosae</name>
    <dbReference type="NCBI Taxonomy" id="229007"/>
    <lineage>
        <taxon>Bacteria</taxon>
        <taxon>Pseudomonadati</taxon>
        <taxon>Pseudomonadota</taxon>
        <taxon>Gammaproteobacteria</taxon>
        <taxon>Oceanospirillales</taxon>
        <taxon>Halomonadaceae</taxon>
        <taxon>Halomonas</taxon>
    </lineage>
</organism>
<dbReference type="InterPro" id="IPR020471">
    <property type="entry name" value="AKR"/>
</dbReference>
<dbReference type="Pfam" id="PF00248">
    <property type="entry name" value="Aldo_ket_red"/>
    <property type="match status" value="1"/>
</dbReference>
<dbReference type="Proteomes" id="UP000239896">
    <property type="component" value="Unassembled WGS sequence"/>
</dbReference>
<dbReference type="PRINTS" id="PR00069">
    <property type="entry name" value="ALDKETRDTASE"/>
</dbReference>